<dbReference type="CDD" id="cd19801">
    <property type="entry name" value="Bbox1_MID"/>
    <property type="match status" value="1"/>
</dbReference>
<name>A0AAV2IQH4_LYMST</name>
<proteinExistence type="predicted"/>
<dbReference type="SUPFAM" id="SSF57850">
    <property type="entry name" value="RING/U-box"/>
    <property type="match status" value="1"/>
</dbReference>
<dbReference type="InterPro" id="IPR013083">
    <property type="entry name" value="Znf_RING/FYVE/PHD"/>
</dbReference>
<protein>
    <recommendedName>
        <fullName evidence="6">RING-type domain-containing protein</fullName>
    </recommendedName>
</protein>
<organism evidence="7 8">
    <name type="scientific">Lymnaea stagnalis</name>
    <name type="common">Great pond snail</name>
    <name type="synonym">Helix stagnalis</name>
    <dbReference type="NCBI Taxonomy" id="6523"/>
    <lineage>
        <taxon>Eukaryota</taxon>
        <taxon>Metazoa</taxon>
        <taxon>Spiralia</taxon>
        <taxon>Lophotrochozoa</taxon>
        <taxon>Mollusca</taxon>
        <taxon>Gastropoda</taxon>
        <taxon>Heterobranchia</taxon>
        <taxon>Euthyneura</taxon>
        <taxon>Panpulmonata</taxon>
        <taxon>Hygrophila</taxon>
        <taxon>Lymnaeoidea</taxon>
        <taxon>Lymnaeidae</taxon>
        <taxon>Lymnaea</taxon>
    </lineage>
</organism>
<dbReference type="GO" id="GO:0061630">
    <property type="term" value="F:ubiquitin protein ligase activity"/>
    <property type="evidence" value="ECO:0007669"/>
    <property type="project" value="TreeGrafter"/>
</dbReference>
<dbReference type="Proteomes" id="UP001497497">
    <property type="component" value="Unassembled WGS sequence"/>
</dbReference>
<dbReference type="PANTHER" id="PTHR25462:SF306">
    <property type="entry name" value="TRIPARTITE MOTIF CONTAINING 9"/>
    <property type="match status" value="1"/>
</dbReference>
<keyword evidence="3" id="KW-0862">Zinc</keyword>
<dbReference type="AlphaFoldDB" id="A0AAV2IQH4"/>
<evidence type="ECO:0000256" key="1">
    <source>
        <dbReference type="ARBA" id="ARBA00022723"/>
    </source>
</evidence>
<dbReference type="Gene3D" id="3.30.40.10">
    <property type="entry name" value="Zinc/RING finger domain, C3HC4 (zinc finger)"/>
    <property type="match status" value="1"/>
</dbReference>
<evidence type="ECO:0000256" key="3">
    <source>
        <dbReference type="ARBA" id="ARBA00022833"/>
    </source>
</evidence>
<evidence type="ECO:0000256" key="2">
    <source>
        <dbReference type="ARBA" id="ARBA00022771"/>
    </source>
</evidence>
<feature type="domain" description="RING-type" evidence="6">
    <location>
        <begin position="18"/>
        <end position="74"/>
    </location>
</feature>
<dbReference type="InterPro" id="IPR047153">
    <property type="entry name" value="TRIM45/56/19-like"/>
</dbReference>
<feature type="region of interest" description="Disordered" evidence="5">
    <location>
        <begin position="177"/>
        <end position="199"/>
    </location>
</feature>
<evidence type="ECO:0000313" key="8">
    <source>
        <dbReference type="Proteomes" id="UP001497497"/>
    </source>
</evidence>
<keyword evidence="2 4" id="KW-0863">Zinc-finger</keyword>
<dbReference type="InterPro" id="IPR027370">
    <property type="entry name" value="Znf-RING_euk"/>
</dbReference>
<dbReference type="EMBL" id="CAXITT010001002">
    <property type="protein sequence ID" value="CAL1547539.1"/>
    <property type="molecule type" value="Genomic_DNA"/>
</dbReference>
<evidence type="ECO:0000256" key="5">
    <source>
        <dbReference type="SAM" id="MobiDB-lite"/>
    </source>
</evidence>
<evidence type="ECO:0000313" key="7">
    <source>
        <dbReference type="EMBL" id="CAL1547539.1"/>
    </source>
</evidence>
<dbReference type="InterPro" id="IPR001841">
    <property type="entry name" value="Znf_RING"/>
</dbReference>
<accession>A0AAV2IQH4</accession>
<dbReference type="Pfam" id="PF13445">
    <property type="entry name" value="zf-RING_UBOX"/>
    <property type="match status" value="1"/>
</dbReference>
<dbReference type="GO" id="GO:0008270">
    <property type="term" value="F:zinc ion binding"/>
    <property type="evidence" value="ECO:0007669"/>
    <property type="project" value="UniProtKB-KW"/>
</dbReference>
<comment type="caution">
    <text evidence="7">The sequence shown here is derived from an EMBL/GenBank/DDBJ whole genome shotgun (WGS) entry which is preliminary data.</text>
</comment>
<dbReference type="PROSITE" id="PS50089">
    <property type="entry name" value="ZF_RING_2"/>
    <property type="match status" value="1"/>
</dbReference>
<evidence type="ECO:0000256" key="4">
    <source>
        <dbReference type="PROSITE-ProRule" id="PRU00175"/>
    </source>
</evidence>
<sequence length="315" mass="34869">MTRLTMAVSTGISDELICSICLDTFNTPILLPCAHTFCKQCLVNVNERSKLRRQQSAPSDGAKSDQIIACPHCRLEVKLGPDGVNGLPRNTSLANIILSMEEDKRARNVVCEVCDYDPARQASKICADCSVTYCAQCFRQLHPMRGAFKYHVIKDPKSSYPVQRCLSPLFDLRSARVTPSRDGYGTDTESGDEGGAVASQDRLEKLRRQIKSKRKELNGVMKTVQSLLKTIEEETEERMREIRSVCGQINECVGEKEASLLTTVSQQRHEAVKQCLNLSSEVKAQTLSLDLLEDQVNDVISVTAVHSGTDVSNVS</sequence>
<evidence type="ECO:0000259" key="6">
    <source>
        <dbReference type="PROSITE" id="PS50089"/>
    </source>
</evidence>
<reference evidence="7 8" key="1">
    <citation type="submission" date="2024-04" db="EMBL/GenBank/DDBJ databases">
        <authorList>
            <consortium name="Genoscope - CEA"/>
            <person name="William W."/>
        </authorList>
    </citation>
    <scope>NUCLEOTIDE SEQUENCE [LARGE SCALE GENOMIC DNA]</scope>
</reference>
<dbReference type="PROSITE" id="PS00518">
    <property type="entry name" value="ZF_RING_1"/>
    <property type="match status" value="1"/>
</dbReference>
<keyword evidence="1" id="KW-0479">Metal-binding</keyword>
<dbReference type="SMART" id="SM00184">
    <property type="entry name" value="RING"/>
    <property type="match status" value="1"/>
</dbReference>
<dbReference type="PANTHER" id="PTHR25462">
    <property type="entry name" value="BONUS, ISOFORM C-RELATED"/>
    <property type="match status" value="1"/>
</dbReference>
<dbReference type="Gene3D" id="4.10.830.40">
    <property type="match status" value="1"/>
</dbReference>
<dbReference type="InterPro" id="IPR017907">
    <property type="entry name" value="Znf_RING_CS"/>
</dbReference>
<gene>
    <name evidence="7" type="ORF">GSLYS_00020856001</name>
</gene>
<dbReference type="Pfam" id="PF22586">
    <property type="entry name" value="ANCHR-like_BBOX"/>
    <property type="match status" value="1"/>
</dbReference>
<keyword evidence="8" id="KW-1185">Reference proteome</keyword>